<evidence type="ECO:0000313" key="2">
    <source>
        <dbReference type="RefSeq" id="XP_065657359.1"/>
    </source>
</evidence>
<organism evidence="1 2">
    <name type="scientific">Hydra vulgaris</name>
    <name type="common">Hydra</name>
    <name type="synonym">Hydra attenuata</name>
    <dbReference type="NCBI Taxonomy" id="6087"/>
    <lineage>
        <taxon>Eukaryota</taxon>
        <taxon>Metazoa</taxon>
        <taxon>Cnidaria</taxon>
        <taxon>Hydrozoa</taxon>
        <taxon>Hydroidolina</taxon>
        <taxon>Anthoathecata</taxon>
        <taxon>Aplanulata</taxon>
        <taxon>Hydridae</taxon>
        <taxon>Hydra</taxon>
    </lineage>
</organism>
<sequence>MTTNAGRQKWRSFTDSIKRPFVSEITPTSSDIGNMTVIGDSESLKSLFIEQVVKKELLPRRNLIPEYNAFIEQNVNEKISGPTKPQIRVSQCIQRAAGELLSTKRVSRFKSFFRKPSLVSNIISFKVFDIDAGYRKNASITYKATVTNADFILYFAQEKKGSQKVKKWIKEIVYLRKSNEIPIVVVSDKGTSIKKQCNKLKNVYLCDFTTLKMSMKDSEERNELFLERLNRVLFNAMNEYLLKKNENDRSDLIFYGE</sequence>
<dbReference type="GeneID" id="105844042"/>
<name>A0ABM4C6Z9_HYDVU</name>
<protein>
    <submittedName>
        <fullName evidence="2">Uncharacterized protein LOC105844042</fullName>
    </submittedName>
</protein>
<dbReference type="Proteomes" id="UP001652625">
    <property type="component" value="Chromosome 07"/>
</dbReference>
<accession>A0ABM4C6Z9</accession>
<keyword evidence="1" id="KW-1185">Reference proteome</keyword>
<reference evidence="2" key="1">
    <citation type="submission" date="2025-08" db="UniProtKB">
        <authorList>
            <consortium name="RefSeq"/>
        </authorList>
    </citation>
    <scope>IDENTIFICATION</scope>
</reference>
<gene>
    <name evidence="2" type="primary">LOC105844042</name>
</gene>
<evidence type="ECO:0000313" key="1">
    <source>
        <dbReference type="Proteomes" id="UP001652625"/>
    </source>
</evidence>
<dbReference type="RefSeq" id="XP_065657359.1">
    <property type="nucleotide sequence ID" value="XM_065801287.1"/>
</dbReference>
<proteinExistence type="predicted"/>